<dbReference type="RefSeq" id="WP_058470185.1">
    <property type="nucleotide sequence ID" value="NZ_CAAAIC010000004.1"/>
</dbReference>
<comment type="caution">
    <text evidence="5">The sequence shown here is derived from an EMBL/GenBank/DDBJ whole genome shotgun (WGS) entry which is preliminary data.</text>
</comment>
<dbReference type="Gene3D" id="2.40.50.140">
    <property type="entry name" value="Nucleic acid-binding proteins"/>
    <property type="match status" value="1"/>
</dbReference>
<organism evidence="5 6">
    <name type="scientific">Legionella jordanis</name>
    <dbReference type="NCBI Taxonomy" id="456"/>
    <lineage>
        <taxon>Bacteria</taxon>
        <taxon>Pseudomonadati</taxon>
        <taxon>Pseudomonadota</taxon>
        <taxon>Gammaproteobacteria</taxon>
        <taxon>Legionellales</taxon>
        <taxon>Legionellaceae</taxon>
        <taxon>Legionella</taxon>
    </lineage>
</organism>
<dbReference type="NCBIfam" id="NF007495">
    <property type="entry name" value="PRK10089.1-4"/>
    <property type="match status" value="1"/>
</dbReference>
<dbReference type="STRING" id="456.Ljor_0628"/>
<evidence type="ECO:0000256" key="2">
    <source>
        <dbReference type="ARBA" id="ARBA00022884"/>
    </source>
</evidence>
<keyword evidence="2 3" id="KW-0694">RNA-binding</keyword>
<evidence type="ECO:0000256" key="1">
    <source>
        <dbReference type="ARBA" id="ARBA00022555"/>
    </source>
</evidence>
<gene>
    <name evidence="5" type="primary">csaA</name>
    <name evidence="5" type="ORF">Ljor_0628</name>
</gene>
<dbReference type="AlphaFoldDB" id="A0A0W0V857"/>
<evidence type="ECO:0000256" key="3">
    <source>
        <dbReference type="PROSITE-ProRule" id="PRU00209"/>
    </source>
</evidence>
<keyword evidence="6" id="KW-1185">Reference proteome</keyword>
<evidence type="ECO:0000259" key="4">
    <source>
        <dbReference type="PROSITE" id="PS50886"/>
    </source>
</evidence>
<dbReference type="OrthoDB" id="9794564at2"/>
<proteinExistence type="predicted"/>
<evidence type="ECO:0000313" key="5">
    <source>
        <dbReference type="EMBL" id="KTD16322.1"/>
    </source>
</evidence>
<accession>A0A0W0V857</accession>
<dbReference type="NCBIfam" id="NF007494">
    <property type="entry name" value="PRK10089.1-3"/>
    <property type="match status" value="1"/>
</dbReference>
<reference evidence="5 6" key="1">
    <citation type="submission" date="2015-11" db="EMBL/GenBank/DDBJ databases">
        <title>Genomic analysis of 38 Legionella species identifies large and diverse effector repertoires.</title>
        <authorList>
            <person name="Burstein D."/>
            <person name="Amaro F."/>
            <person name="Zusman T."/>
            <person name="Lifshitz Z."/>
            <person name="Cohen O."/>
            <person name="Gilbert J.A."/>
            <person name="Pupko T."/>
            <person name="Shuman H.A."/>
            <person name="Segal G."/>
        </authorList>
    </citation>
    <scope>NUCLEOTIDE SEQUENCE [LARGE SCALE GENOMIC DNA]</scope>
    <source>
        <strain evidence="5 6">BL-540</strain>
    </source>
</reference>
<evidence type="ECO:0000313" key="6">
    <source>
        <dbReference type="Proteomes" id="UP000055035"/>
    </source>
</evidence>
<dbReference type="Pfam" id="PF01588">
    <property type="entry name" value="tRNA_bind"/>
    <property type="match status" value="1"/>
</dbReference>
<dbReference type="CDD" id="cd02798">
    <property type="entry name" value="tRNA_bind_CsaA"/>
    <property type="match status" value="1"/>
</dbReference>
<dbReference type="InterPro" id="IPR002547">
    <property type="entry name" value="tRNA-bd_dom"/>
</dbReference>
<dbReference type="PATRIC" id="fig|456.5.peg.664"/>
<protein>
    <submittedName>
        <fullName evidence="5">Chaperonin CsaA</fullName>
    </submittedName>
</protein>
<dbReference type="InterPro" id="IPR012340">
    <property type="entry name" value="NA-bd_OB-fold"/>
</dbReference>
<dbReference type="FunFam" id="2.40.50.140:FF:000165">
    <property type="entry name" value="Chaperone CsaA"/>
    <property type="match status" value="1"/>
</dbReference>
<feature type="domain" description="TRNA-binding" evidence="4">
    <location>
        <begin position="7"/>
        <end position="111"/>
    </location>
</feature>
<name>A0A0W0V857_9GAMM</name>
<dbReference type="InterPro" id="IPR008231">
    <property type="entry name" value="CsaA"/>
</dbReference>
<dbReference type="EMBL" id="LNYJ01000011">
    <property type="protein sequence ID" value="KTD16322.1"/>
    <property type="molecule type" value="Genomic_DNA"/>
</dbReference>
<dbReference type="GO" id="GO:0000049">
    <property type="term" value="F:tRNA binding"/>
    <property type="evidence" value="ECO:0007669"/>
    <property type="project" value="UniProtKB-UniRule"/>
</dbReference>
<dbReference type="SUPFAM" id="SSF50249">
    <property type="entry name" value="Nucleic acid-binding proteins"/>
    <property type="match status" value="1"/>
</dbReference>
<sequence length="111" mass="12290">MIISYEDFERVDIRSGTIIKVEEFPRAKNPAFKVWVDFGKEIGILQTSAQITANYSTQSLLGRQVVGCVNLGEKNIAGFKSQFLLLGFKDEKGDICLVSAEPSVPNGQKLH</sequence>
<dbReference type="Proteomes" id="UP000055035">
    <property type="component" value="Unassembled WGS sequence"/>
</dbReference>
<keyword evidence="1 3" id="KW-0820">tRNA-binding</keyword>
<dbReference type="NCBIfam" id="TIGR02222">
    <property type="entry name" value="chap_CsaA"/>
    <property type="match status" value="1"/>
</dbReference>
<dbReference type="PROSITE" id="PS50886">
    <property type="entry name" value="TRBD"/>
    <property type="match status" value="1"/>
</dbReference>